<dbReference type="Proteomes" id="UP000799755">
    <property type="component" value="Unassembled WGS sequence"/>
</dbReference>
<name>A0ACB6QZQ3_9PLEO</name>
<keyword evidence="2" id="KW-1185">Reference proteome</keyword>
<proteinExistence type="predicted"/>
<organism evidence="1 2">
    <name type="scientific">Lindgomyces ingoldianus</name>
    <dbReference type="NCBI Taxonomy" id="673940"/>
    <lineage>
        <taxon>Eukaryota</taxon>
        <taxon>Fungi</taxon>
        <taxon>Dikarya</taxon>
        <taxon>Ascomycota</taxon>
        <taxon>Pezizomycotina</taxon>
        <taxon>Dothideomycetes</taxon>
        <taxon>Pleosporomycetidae</taxon>
        <taxon>Pleosporales</taxon>
        <taxon>Lindgomycetaceae</taxon>
        <taxon>Lindgomyces</taxon>
    </lineage>
</organism>
<dbReference type="EMBL" id="MU003504">
    <property type="protein sequence ID" value="KAF2471747.1"/>
    <property type="molecule type" value="Genomic_DNA"/>
</dbReference>
<evidence type="ECO:0000313" key="2">
    <source>
        <dbReference type="Proteomes" id="UP000799755"/>
    </source>
</evidence>
<evidence type="ECO:0000313" key="1">
    <source>
        <dbReference type="EMBL" id="KAF2471747.1"/>
    </source>
</evidence>
<accession>A0ACB6QZQ3</accession>
<gene>
    <name evidence="1" type="ORF">BDR25DRAFT_22663</name>
</gene>
<comment type="caution">
    <text evidence="1">The sequence shown here is derived from an EMBL/GenBank/DDBJ whole genome shotgun (WGS) entry which is preliminary data.</text>
</comment>
<protein>
    <submittedName>
        <fullName evidence="1">Uncharacterized protein</fullName>
    </submittedName>
</protein>
<sequence length="213" mass="24389">MRKRKEFRCGSWVRSISKRTRYTLTRQDCDHVPKVFTALKAFAVCSKISEQPDSQQIQGTLEGIFSRGHLTNLNMFFSRSWFGRRGVPQEAAMAHHATIHCGDSKLDWRWFSRGAQVLLWQLNKGSKYPKGHAVDWRRYPPFSSRAKLYYCTTFGVSIPQNARCQNTGPPPSLGWLRTHLALSPSTIHFTGPKSSLELRLSPSRNALFRCSDI</sequence>
<reference evidence="1" key="1">
    <citation type="journal article" date="2020" name="Stud. Mycol.">
        <title>101 Dothideomycetes genomes: a test case for predicting lifestyles and emergence of pathogens.</title>
        <authorList>
            <person name="Haridas S."/>
            <person name="Albert R."/>
            <person name="Binder M."/>
            <person name="Bloem J."/>
            <person name="Labutti K."/>
            <person name="Salamov A."/>
            <person name="Andreopoulos B."/>
            <person name="Baker S."/>
            <person name="Barry K."/>
            <person name="Bills G."/>
            <person name="Bluhm B."/>
            <person name="Cannon C."/>
            <person name="Castanera R."/>
            <person name="Culley D."/>
            <person name="Daum C."/>
            <person name="Ezra D."/>
            <person name="Gonzalez J."/>
            <person name="Henrissat B."/>
            <person name="Kuo A."/>
            <person name="Liang C."/>
            <person name="Lipzen A."/>
            <person name="Lutzoni F."/>
            <person name="Magnuson J."/>
            <person name="Mondo S."/>
            <person name="Nolan M."/>
            <person name="Ohm R."/>
            <person name="Pangilinan J."/>
            <person name="Park H.-J."/>
            <person name="Ramirez L."/>
            <person name="Alfaro M."/>
            <person name="Sun H."/>
            <person name="Tritt A."/>
            <person name="Yoshinaga Y."/>
            <person name="Zwiers L.-H."/>
            <person name="Turgeon B."/>
            <person name="Goodwin S."/>
            <person name="Spatafora J."/>
            <person name="Crous P."/>
            <person name="Grigoriev I."/>
        </authorList>
    </citation>
    <scope>NUCLEOTIDE SEQUENCE</scope>
    <source>
        <strain evidence="1">ATCC 200398</strain>
    </source>
</reference>